<dbReference type="GO" id="GO:0005085">
    <property type="term" value="F:guanyl-nucleotide exchange factor activity"/>
    <property type="evidence" value="ECO:0007669"/>
    <property type="project" value="InterPro"/>
</dbReference>
<evidence type="ECO:0000256" key="6">
    <source>
        <dbReference type="SAM" id="Coils"/>
    </source>
</evidence>
<dbReference type="Gene3D" id="1.10.220.20">
    <property type="match status" value="1"/>
</dbReference>
<evidence type="ECO:0000256" key="3">
    <source>
        <dbReference type="ARBA" id="ARBA00022490"/>
    </source>
</evidence>
<evidence type="ECO:0000313" key="10">
    <source>
        <dbReference type="RefSeq" id="XP_037881690.1"/>
    </source>
</evidence>
<dbReference type="GO" id="GO:0032012">
    <property type="term" value="P:regulation of ARF protein signal transduction"/>
    <property type="evidence" value="ECO:0007669"/>
    <property type="project" value="InterPro"/>
</dbReference>
<reference evidence="10" key="1">
    <citation type="submission" date="2025-08" db="UniProtKB">
        <authorList>
            <consortium name="RefSeq"/>
        </authorList>
    </citation>
    <scope>IDENTIFICATION</scope>
    <source>
        <tissue evidence="10">Whole body pupa</tissue>
    </source>
</reference>
<dbReference type="InterPro" id="IPR033742">
    <property type="entry name" value="IQSEC_PH"/>
</dbReference>
<dbReference type="InterPro" id="IPR023394">
    <property type="entry name" value="Sec7_C_sf"/>
</dbReference>
<dbReference type="GO" id="GO:0030036">
    <property type="term" value="P:actin cytoskeleton organization"/>
    <property type="evidence" value="ECO:0007669"/>
    <property type="project" value="TreeGrafter"/>
</dbReference>
<dbReference type="GO" id="GO:0005737">
    <property type="term" value="C:cytoplasm"/>
    <property type="evidence" value="ECO:0007669"/>
    <property type="project" value="UniProtKB-SubCell"/>
</dbReference>
<dbReference type="PROSITE" id="PS50096">
    <property type="entry name" value="IQ"/>
    <property type="match status" value="1"/>
</dbReference>
<evidence type="ECO:0000313" key="9">
    <source>
        <dbReference type="Proteomes" id="UP000092443"/>
    </source>
</evidence>
<dbReference type="Proteomes" id="UP000092443">
    <property type="component" value="Unplaced"/>
</dbReference>
<feature type="region of interest" description="Disordered" evidence="7">
    <location>
        <begin position="563"/>
        <end position="605"/>
    </location>
</feature>
<organism evidence="9 10">
    <name type="scientific">Glossina fuscipes</name>
    <dbReference type="NCBI Taxonomy" id="7396"/>
    <lineage>
        <taxon>Eukaryota</taxon>
        <taxon>Metazoa</taxon>
        <taxon>Ecdysozoa</taxon>
        <taxon>Arthropoda</taxon>
        <taxon>Hexapoda</taxon>
        <taxon>Insecta</taxon>
        <taxon>Pterygota</taxon>
        <taxon>Neoptera</taxon>
        <taxon>Endopterygota</taxon>
        <taxon>Diptera</taxon>
        <taxon>Brachycera</taxon>
        <taxon>Muscomorpha</taxon>
        <taxon>Hippoboscoidea</taxon>
        <taxon>Glossinidae</taxon>
        <taxon>Glossina</taxon>
    </lineage>
</organism>
<feature type="region of interest" description="Disordered" evidence="7">
    <location>
        <begin position="1087"/>
        <end position="1110"/>
    </location>
</feature>
<evidence type="ECO:0000259" key="8">
    <source>
        <dbReference type="PROSITE" id="PS50190"/>
    </source>
</evidence>
<dbReference type="PANTHER" id="PTHR10663">
    <property type="entry name" value="GUANYL-NUCLEOTIDE EXCHANGE FACTOR"/>
    <property type="match status" value="1"/>
</dbReference>
<feature type="compositionally biased region" description="Basic and acidic residues" evidence="7">
    <location>
        <begin position="571"/>
        <end position="582"/>
    </location>
</feature>
<proteinExistence type="inferred from homology"/>
<keyword evidence="3" id="KW-0963">Cytoplasm</keyword>
<dbReference type="InterPro" id="IPR011993">
    <property type="entry name" value="PH-like_dom_sf"/>
</dbReference>
<feature type="domain" description="SEC7" evidence="8">
    <location>
        <begin position="748"/>
        <end position="934"/>
    </location>
</feature>
<dbReference type="KEGG" id="gfs:119632708"/>
<gene>
    <name evidence="10" type="primary">LOC119632708</name>
</gene>
<dbReference type="Pfam" id="PF16453">
    <property type="entry name" value="IQ_SEC7_PH"/>
    <property type="match status" value="1"/>
</dbReference>
<protein>
    <submittedName>
        <fullName evidence="10">IQ motif and SEC7 domain-containing protein 1 isoform X1</fullName>
    </submittedName>
</protein>
<dbReference type="SMART" id="SM00222">
    <property type="entry name" value="Sec7"/>
    <property type="match status" value="1"/>
</dbReference>
<accession>A0A8U0W9B9</accession>
<evidence type="ECO:0000256" key="5">
    <source>
        <dbReference type="ARBA" id="ARBA00023054"/>
    </source>
</evidence>
<feature type="compositionally biased region" description="Basic and acidic residues" evidence="7">
    <location>
        <begin position="1255"/>
        <end position="1273"/>
    </location>
</feature>
<feature type="compositionally biased region" description="Basic and acidic residues" evidence="7">
    <location>
        <begin position="451"/>
        <end position="462"/>
    </location>
</feature>
<feature type="compositionally biased region" description="Polar residues" evidence="7">
    <location>
        <begin position="434"/>
        <end position="450"/>
    </location>
</feature>
<evidence type="ECO:0000256" key="7">
    <source>
        <dbReference type="SAM" id="MobiDB-lite"/>
    </source>
</evidence>
<dbReference type="RefSeq" id="XP_037881690.1">
    <property type="nucleotide sequence ID" value="XM_038025762.1"/>
</dbReference>
<comment type="subcellular location">
    <subcellularLocation>
        <location evidence="1">Cytoplasm</location>
    </subcellularLocation>
</comment>
<evidence type="ECO:0000256" key="4">
    <source>
        <dbReference type="ARBA" id="ARBA00022553"/>
    </source>
</evidence>
<dbReference type="CDD" id="cd13318">
    <property type="entry name" value="PH_IQSEC"/>
    <property type="match status" value="1"/>
</dbReference>
<feature type="region of interest" description="Disordered" evidence="7">
    <location>
        <begin position="1251"/>
        <end position="1273"/>
    </location>
</feature>
<dbReference type="InterPro" id="IPR035999">
    <property type="entry name" value="Sec7_dom_sf"/>
</dbReference>
<dbReference type="FunFam" id="1.10.1000.11:FF:000009">
    <property type="entry name" value="IQ motif and SEC7 domain-containing protein"/>
    <property type="match status" value="1"/>
</dbReference>
<dbReference type="CDD" id="cd00171">
    <property type="entry name" value="Sec7"/>
    <property type="match status" value="1"/>
</dbReference>
<dbReference type="SUPFAM" id="SSF50729">
    <property type="entry name" value="PH domain-like"/>
    <property type="match status" value="1"/>
</dbReference>
<dbReference type="FunFam" id="2.30.29.30:FF:000004">
    <property type="entry name" value="IQ motif and SEC7 domain-containing protein 1"/>
    <property type="match status" value="1"/>
</dbReference>
<dbReference type="Gene3D" id="2.30.29.30">
    <property type="entry name" value="Pleckstrin-homology domain (PH domain)/Phosphotyrosine-binding domain (PTB)"/>
    <property type="match status" value="1"/>
</dbReference>
<dbReference type="GeneID" id="119632708"/>
<evidence type="ECO:0000256" key="1">
    <source>
        <dbReference type="ARBA" id="ARBA00004496"/>
    </source>
</evidence>
<feature type="compositionally biased region" description="Low complexity" evidence="7">
    <location>
        <begin position="467"/>
        <end position="483"/>
    </location>
</feature>
<keyword evidence="4" id="KW-0597">Phosphoprotein</keyword>
<dbReference type="SUPFAM" id="SSF48425">
    <property type="entry name" value="Sec7 domain"/>
    <property type="match status" value="1"/>
</dbReference>
<dbReference type="Gene3D" id="1.10.1000.11">
    <property type="entry name" value="Arf Nucleotide-binding Site Opener,domain 2"/>
    <property type="match status" value="1"/>
</dbReference>
<feature type="compositionally biased region" description="Polar residues" evidence="7">
    <location>
        <begin position="583"/>
        <end position="605"/>
    </location>
</feature>
<dbReference type="InterPro" id="IPR000904">
    <property type="entry name" value="Sec7_dom"/>
</dbReference>
<dbReference type="PROSITE" id="PS50190">
    <property type="entry name" value="SEC7"/>
    <property type="match status" value="1"/>
</dbReference>
<dbReference type="FunFam" id="1.10.220.20:FF:000001">
    <property type="entry name" value="IQ motif and SEC7 domain-containing protein 1"/>
    <property type="match status" value="1"/>
</dbReference>
<comment type="similarity">
    <text evidence="2">Belongs to the BRAG family.</text>
</comment>
<evidence type="ECO:0000256" key="2">
    <source>
        <dbReference type="ARBA" id="ARBA00006248"/>
    </source>
</evidence>
<sequence length="1273" mass="141632">MENREEQLSGEICASGEAAKHPNLSSNQKLQLTTNPLLLTCSAPTDRYVGNSEYDHLYRQYVGIESTRNPEFINGWFSNSFNKSSMAAMMNAATNKVLHINVHELLIENRSLREKLKEVITDRDRLLCEVSNLRLELDMAELKRLPEESFPQKSVERSAAAQCCTNALPGSNTSSSESGGYLYLQQHYVPSSIPSNSSSTAYYSEAQPNMIFQNYPQQNSSCHQHPISGILCTDDMQYMQHTNVHEHGHRSYQLHGHPQYHYHGGAIVVSANNVNTSMGSGGTSPSNLHQQNMHKKHSIRNSGDMLKRSRTQSVYELSQDLLEKQIELLERKYGGVRARNAAITIQRAFRHYMMVKKFASITAMAKAEKRSSRRTLLVGAKDETAISAPITKTTDSENATESQLDVTATIMSAKAQQQQQQPRVTILAGPAGANNHQSMSGTRTPPTRSMSMRERRNADDSLPRSQSGAHSISAICSSSSTGSNHPHVNLLHAAEAHYYSVQNIGGGHTPAHCGSYHSLHHDASFASSANSSNLDSSLNISWVNTSVSSPHTPYYSAAQIYMRPRGSSSSQERKKVPPEVPKRTSSMTAQQHGQHIASQHQQLHTNQQMAIIRQTQSPSSIMRSNGLNKTAENGSLTSVQSSGSDSSAISVERNVISDLGSDRSNSPNSWKRGANINSLQQFLHVSDQSCAHTPNNVAVTGTSNATGISSCEEKTLPSHSSTVQCEQQENQIEASIPTTNYKVSETLRKRQYRVGLNLFNKRPEKGIIYLIRRGFLENTPQGVARFLITRKGLSRQMIGEYLGNLQSPFNMAVLNCFAMELDLSGMQVDVALRKFQTYFRMPGEAQKIERLMEVFSQRYCQCNQDIVGRLRSSDTIFVLAFAIIMLNTDLHTPNLKPERRMRVDDFIKNLRGIDDCHDIDRNMLAGIYERVKTNEFKPGSDHVTQVMKVQATIVGKKPNLALPHRRLVCYCRLYEIPDINKKERPGVHQREVFLFNDLLVITKIFSKKKSSVTYTFRHSFPLCGMVVTLLDVPNYSCCIQLSQKVDGKILFTFNARNEHDRCKFAEDLKESICEMDEMEALRIEAELERQKSSRTRPSGTSENRDSGVGDVEICPCPFQVPQQSELPPNSSETAQLKRSALSNSLLDIHEQFGNDKPQRRGSVGSLDSGMSISFQSTTTSNASRENAAVVAVAVNSAAAKMRFVQAPSAVSGVYVSPCIQTFSNINIAQHQQSPINVIHNQQSLQQSLTTVGRITGRERKLSRSEESGRSTEV</sequence>
<dbReference type="AlphaFoldDB" id="A0A8U0W9B9"/>
<feature type="coiled-coil region" evidence="6">
    <location>
        <begin position="102"/>
        <end position="143"/>
    </location>
</feature>
<keyword evidence="9" id="KW-1185">Reference proteome</keyword>
<name>A0A8U0W9B9_9MUSC</name>
<keyword evidence="5 6" id="KW-0175">Coiled coil</keyword>
<feature type="region of interest" description="Disordered" evidence="7">
    <location>
        <begin position="617"/>
        <end position="649"/>
    </location>
</feature>
<feature type="region of interest" description="Disordered" evidence="7">
    <location>
        <begin position="429"/>
        <end position="484"/>
    </location>
</feature>
<dbReference type="Pfam" id="PF01369">
    <property type="entry name" value="Sec7"/>
    <property type="match status" value="1"/>
</dbReference>
<dbReference type="PANTHER" id="PTHR10663:SF342">
    <property type="entry name" value="FI21420P1"/>
    <property type="match status" value="1"/>
</dbReference>